<feature type="compositionally biased region" description="Basic and acidic residues" evidence="10">
    <location>
        <begin position="268"/>
        <end position="291"/>
    </location>
</feature>
<keyword evidence="9" id="KW-0175">Coiled coil</keyword>
<protein>
    <recommendedName>
        <fullName evidence="8">Large ribosomal subunit protein mL67</fullName>
    </recommendedName>
</protein>
<keyword evidence="3" id="KW-0689">Ribosomal protein</keyword>
<comment type="similarity">
    <text evidence="2">Belongs to the mitochondrion-specific ribosomal protein mL67 family.</text>
</comment>
<name>A0A6G1KB26_9PLEO</name>
<dbReference type="InterPro" id="IPR024629">
    <property type="entry name" value="Ribosomal_mL67"/>
</dbReference>
<reference evidence="11" key="1">
    <citation type="journal article" date="2020" name="Stud. Mycol.">
        <title>101 Dothideomycetes genomes: a test case for predicting lifestyles and emergence of pathogens.</title>
        <authorList>
            <person name="Haridas S."/>
            <person name="Albert R."/>
            <person name="Binder M."/>
            <person name="Bloem J."/>
            <person name="Labutti K."/>
            <person name="Salamov A."/>
            <person name="Andreopoulos B."/>
            <person name="Baker S."/>
            <person name="Barry K."/>
            <person name="Bills G."/>
            <person name="Bluhm B."/>
            <person name="Cannon C."/>
            <person name="Castanera R."/>
            <person name="Culley D."/>
            <person name="Daum C."/>
            <person name="Ezra D."/>
            <person name="Gonzalez J."/>
            <person name="Henrissat B."/>
            <person name="Kuo A."/>
            <person name="Liang C."/>
            <person name="Lipzen A."/>
            <person name="Lutzoni F."/>
            <person name="Magnuson J."/>
            <person name="Mondo S."/>
            <person name="Nolan M."/>
            <person name="Ohm R."/>
            <person name="Pangilinan J."/>
            <person name="Park H.-J."/>
            <person name="Ramirez L."/>
            <person name="Alfaro M."/>
            <person name="Sun H."/>
            <person name="Tritt A."/>
            <person name="Yoshinaga Y."/>
            <person name="Zwiers L.-H."/>
            <person name="Turgeon B."/>
            <person name="Goodwin S."/>
            <person name="Spatafora J."/>
            <person name="Crous P."/>
            <person name="Grigoriev I."/>
        </authorList>
    </citation>
    <scope>NUCLEOTIDE SEQUENCE</scope>
    <source>
        <strain evidence="11">CBS 279.74</strain>
    </source>
</reference>
<evidence type="ECO:0000256" key="9">
    <source>
        <dbReference type="SAM" id="Coils"/>
    </source>
</evidence>
<dbReference type="Proteomes" id="UP000799428">
    <property type="component" value="Unassembled WGS sequence"/>
</dbReference>
<dbReference type="GO" id="GO:1990904">
    <property type="term" value="C:ribonucleoprotein complex"/>
    <property type="evidence" value="ECO:0007669"/>
    <property type="project" value="UniProtKB-KW"/>
</dbReference>
<evidence type="ECO:0000256" key="7">
    <source>
        <dbReference type="ARBA" id="ARBA00023274"/>
    </source>
</evidence>
<evidence type="ECO:0000256" key="1">
    <source>
        <dbReference type="ARBA" id="ARBA00004173"/>
    </source>
</evidence>
<dbReference type="PANTHER" id="PTHR28184">
    <property type="entry name" value="MITOCHONDRIAL HOMOLOGOUS RECOMBINATION PROTEIN 1"/>
    <property type="match status" value="1"/>
</dbReference>
<dbReference type="GO" id="GO:0003697">
    <property type="term" value="F:single-stranded DNA binding"/>
    <property type="evidence" value="ECO:0007669"/>
    <property type="project" value="InterPro"/>
</dbReference>
<evidence type="ECO:0000313" key="11">
    <source>
        <dbReference type="EMBL" id="KAF2709970.1"/>
    </source>
</evidence>
<dbReference type="GO" id="GO:0000150">
    <property type="term" value="F:DNA strand exchange activity"/>
    <property type="evidence" value="ECO:0007669"/>
    <property type="project" value="InterPro"/>
</dbReference>
<feature type="coiled-coil region" evidence="9">
    <location>
        <begin position="373"/>
        <end position="407"/>
    </location>
</feature>
<evidence type="ECO:0000256" key="8">
    <source>
        <dbReference type="ARBA" id="ARBA00035185"/>
    </source>
</evidence>
<keyword evidence="4" id="KW-0805">Transcription regulation</keyword>
<dbReference type="GO" id="GO:0005739">
    <property type="term" value="C:mitochondrion"/>
    <property type="evidence" value="ECO:0007669"/>
    <property type="project" value="UniProtKB-SubCell"/>
</dbReference>
<dbReference type="AlphaFoldDB" id="A0A6G1KB26"/>
<accession>A0A6G1KB26</accession>
<gene>
    <name evidence="11" type="ORF">K504DRAFT_454349</name>
</gene>
<keyword evidence="5" id="KW-0496">Mitochondrion</keyword>
<keyword evidence="12" id="KW-1185">Reference proteome</keyword>
<organism evidence="11 12">
    <name type="scientific">Pleomassaria siparia CBS 279.74</name>
    <dbReference type="NCBI Taxonomy" id="1314801"/>
    <lineage>
        <taxon>Eukaryota</taxon>
        <taxon>Fungi</taxon>
        <taxon>Dikarya</taxon>
        <taxon>Ascomycota</taxon>
        <taxon>Pezizomycotina</taxon>
        <taxon>Dothideomycetes</taxon>
        <taxon>Pleosporomycetidae</taxon>
        <taxon>Pleosporales</taxon>
        <taxon>Pleomassariaceae</taxon>
        <taxon>Pleomassaria</taxon>
    </lineage>
</organism>
<comment type="subcellular location">
    <subcellularLocation>
        <location evidence="1">Mitochondrion</location>
    </subcellularLocation>
</comment>
<evidence type="ECO:0000256" key="10">
    <source>
        <dbReference type="SAM" id="MobiDB-lite"/>
    </source>
</evidence>
<evidence type="ECO:0000256" key="6">
    <source>
        <dbReference type="ARBA" id="ARBA00023163"/>
    </source>
</evidence>
<sequence>MPRPPIRVRMNKIQFRPPRNRYIPQMPELKRVKKWTDGELEKRPDQIAKIQRTARLVAEHLALPDAPQNVQKLVKATWVKRPGEKITAERPYTLRDLRDPEGYYPEHGQLIFVFRNVQTNQILYSLSEVLDESHLRQIPFFAKHSAPPSLRRDVWVPHCVVSFPTPEQGHNAFRKLRELRKMHELCWDQTNPEWVRATTKTRMMKIMNQRANTSVDLAKVLSMQAEQGGWMVQNLEKREKEIREFLYGKEVAAVDKPVADPAAGETNSNKEVEADSKEAAKTAKKEKASKKREAQLAKGMWPAIEEMAELAETGELNRLAVSTRNLTWRLERIRPGKNDKLKQSLEKALLNNKNRTNRLLWARRRAFAFNKARDELEKQAFGTERRIAKAEEDRERHTIAARAARDSGDHEKKLEHWDIKARLRRDILNAQQKNPEPARIAKEKLATDDHFAAHHILPRHLLIPLPSPYVAEGVEIQWADMLDGEYAKDMWPVEVQHTTLPLTEQITQTTPMRPDEWEDAIEEDRQAVFEDWLKKYEARNEPGPKEIAEMERRRKIVEEKQKRKPKGLFQYLPVPKNLFSRARAMV</sequence>
<dbReference type="OrthoDB" id="5333655at2759"/>
<dbReference type="EMBL" id="MU005769">
    <property type="protein sequence ID" value="KAF2709970.1"/>
    <property type="molecule type" value="Genomic_DNA"/>
</dbReference>
<evidence type="ECO:0000256" key="4">
    <source>
        <dbReference type="ARBA" id="ARBA00023015"/>
    </source>
</evidence>
<keyword evidence="6" id="KW-0804">Transcription</keyword>
<proteinExistence type="inferred from homology"/>
<evidence type="ECO:0000256" key="2">
    <source>
        <dbReference type="ARBA" id="ARBA00010741"/>
    </source>
</evidence>
<keyword evidence="7" id="KW-0687">Ribonucleoprotein</keyword>
<evidence type="ECO:0000313" key="12">
    <source>
        <dbReference type="Proteomes" id="UP000799428"/>
    </source>
</evidence>
<dbReference type="PANTHER" id="PTHR28184:SF1">
    <property type="entry name" value="LARGE RIBOSOMAL SUBUNIT PROTEIN ML67"/>
    <property type="match status" value="1"/>
</dbReference>
<dbReference type="GO" id="GO:0003735">
    <property type="term" value="F:structural constituent of ribosome"/>
    <property type="evidence" value="ECO:0007669"/>
    <property type="project" value="TreeGrafter"/>
</dbReference>
<feature type="region of interest" description="Disordered" evidence="10">
    <location>
        <begin position="258"/>
        <end position="291"/>
    </location>
</feature>
<dbReference type="GO" id="GO:0005840">
    <property type="term" value="C:ribosome"/>
    <property type="evidence" value="ECO:0007669"/>
    <property type="project" value="UniProtKB-KW"/>
</dbReference>
<evidence type="ECO:0000256" key="3">
    <source>
        <dbReference type="ARBA" id="ARBA00022980"/>
    </source>
</evidence>
<dbReference type="Pfam" id="PF12829">
    <property type="entry name" value="Mhr1"/>
    <property type="match status" value="1"/>
</dbReference>
<evidence type="ECO:0000256" key="5">
    <source>
        <dbReference type="ARBA" id="ARBA00023128"/>
    </source>
</evidence>